<evidence type="ECO:0000313" key="3">
    <source>
        <dbReference type="Proteomes" id="UP000824176"/>
    </source>
</evidence>
<evidence type="ECO:0000313" key="2">
    <source>
        <dbReference type="EMBL" id="HIZ89631.1"/>
    </source>
</evidence>
<feature type="transmembrane region" description="Helical" evidence="1">
    <location>
        <begin position="71"/>
        <end position="97"/>
    </location>
</feature>
<sequence>MLCHYFTNWTLGQLTVGMHITMIIAQVFILKKDFPKAQYSQILVGFVFGFFIDASMYLTQSVTAPNYAVQILYVVIGSLLVSIGIIFEVTPKLLYLAGDGLMITVARVLKRPFGQIKIAFDVTLVSFSLIAGWLLLHKIVGVREGTLISAILVGFTIGKLNPVISPLILRFLERRERRERHKDKVQGYNIITIGRELGSGGREIGQKLAKKLGWKFIDKEFIKDAVVKSGLPGEFVENKDQQMTSGEKLLRYISMDNIFNDENLSDDDRLFIAQSKIIKDAASKGNCVIVGRCADAVLDDCDNCFNIFISADKDFAKKRVAKEFNMTEDEAADYITKTNHLRSNHYNYYTGRTWGDPSRYDMYIKSSSLGIDRAVDAVYNAVKQKKGAN</sequence>
<dbReference type="Gene3D" id="3.40.50.300">
    <property type="entry name" value="P-loop containing nucleotide triphosphate hydrolases"/>
    <property type="match status" value="1"/>
</dbReference>
<keyword evidence="1" id="KW-0472">Membrane</keyword>
<gene>
    <name evidence="2" type="ORF">H9804_06775</name>
</gene>
<organism evidence="2 3">
    <name type="scientific">Candidatus Mucispirillum faecigallinarum</name>
    <dbReference type="NCBI Taxonomy" id="2838699"/>
    <lineage>
        <taxon>Bacteria</taxon>
        <taxon>Pseudomonadati</taxon>
        <taxon>Deferribacterota</taxon>
        <taxon>Deferribacteres</taxon>
        <taxon>Deferribacterales</taxon>
        <taxon>Mucispirillaceae</taxon>
        <taxon>Mucispirillum</taxon>
    </lineage>
</organism>
<reference evidence="2" key="1">
    <citation type="journal article" date="2021" name="PeerJ">
        <title>Extensive microbial diversity within the chicken gut microbiome revealed by metagenomics and culture.</title>
        <authorList>
            <person name="Gilroy R."/>
            <person name="Ravi A."/>
            <person name="Getino M."/>
            <person name="Pursley I."/>
            <person name="Horton D.L."/>
            <person name="Alikhan N.F."/>
            <person name="Baker D."/>
            <person name="Gharbi K."/>
            <person name="Hall N."/>
            <person name="Watson M."/>
            <person name="Adriaenssens E.M."/>
            <person name="Foster-Nyarko E."/>
            <person name="Jarju S."/>
            <person name="Secka A."/>
            <person name="Antonio M."/>
            <person name="Oren A."/>
            <person name="Chaudhuri R.R."/>
            <person name="La Ragione R."/>
            <person name="Hildebrand F."/>
            <person name="Pallen M.J."/>
        </authorList>
    </citation>
    <scope>NUCLEOTIDE SEQUENCE</scope>
    <source>
        <strain evidence="2">ChiW4-1371</strain>
    </source>
</reference>
<proteinExistence type="predicted"/>
<feature type="transmembrane region" description="Helical" evidence="1">
    <location>
        <begin position="6"/>
        <end position="30"/>
    </location>
</feature>
<dbReference type="Pfam" id="PF19700">
    <property type="entry name" value="DUF6198"/>
    <property type="match status" value="1"/>
</dbReference>
<dbReference type="InterPro" id="IPR027417">
    <property type="entry name" value="P-loop_NTPase"/>
</dbReference>
<comment type="caution">
    <text evidence="2">The sequence shown here is derived from an EMBL/GenBank/DDBJ whole genome shotgun (WGS) entry which is preliminary data.</text>
</comment>
<dbReference type="Pfam" id="PF13189">
    <property type="entry name" value="Cytidylate_kin2"/>
    <property type="match status" value="1"/>
</dbReference>
<keyword evidence="1" id="KW-1133">Transmembrane helix</keyword>
<feature type="transmembrane region" description="Helical" evidence="1">
    <location>
        <begin position="42"/>
        <end position="59"/>
    </location>
</feature>
<dbReference type="InterPro" id="IPR038750">
    <property type="entry name" value="YczE/YyaS-like"/>
</dbReference>
<keyword evidence="2" id="KW-0808">Transferase</keyword>
<dbReference type="AlphaFoldDB" id="A0A9D2KBZ5"/>
<dbReference type="Proteomes" id="UP000824176">
    <property type="component" value="Unassembled WGS sequence"/>
</dbReference>
<dbReference type="GO" id="GO:0016301">
    <property type="term" value="F:kinase activity"/>
    <property type="evidence" value="ECO:0007669"/>
    <property type="project" value="UniProtKB-KW"/>
</dbReference>
<dbReference type="PANTHER" id="PTHR40078:SF1">
    <property type="entry name" value="INTEGRAL MEMBRANE PROTEIN"/>
    <property type="match status" value="1"/>
</dbReference>
<protein>
    <submittedName>
        <fullName evidence="2">Cytidylate kinase family protein</fullName>
    </submittedName>
</protein>
<feature type="transmembrane region" description="Helical" evidence="1">
    <location>
        <begin position="118"/>
        <end position="136"/>
    </location>
</feature>
<dbReference type="EMBL" id="DXAQ01000105">
    <property type="protein sequence ID" value="HIZ89631.1"/>
    <property type="molecule type" value="Genomic_DNA"/>
</dbReference>
<keyword evidence="2" id="KW-0418">Kinase</keyword>
<feature type="transmembrane region" description="Helical" evidence="1">
    <location>
        <begin position="148"/>
        <end position="172"/>
    </location>
</feature>
<keyword evidence="1" id="KW-0812">Transmembrane</keyword>
<reference evidence="2" key="2">
    <citation type="submission" date="2021-04" db="EMBL/GenBank/DDBJ databases">
        <authorList>
            <person name="Gilroy R."/>
        </authorList>
    </citation>
    <scope>NUCLEOTIDE SEQUENCE</scope>
    <source>
        <strain evidence="2">ChiW4-1371</strain>
    </source>
</reference>
<accession>A0A9D2KBZ5</accession>
<dbReference type="SUPFAM" id="SSF52540">
    <property type="entry name" value="P-loop containing nucleoside triphosphate hydrolases"/>
    <property type="match status" value="1"/>
</dbReference>
<dbReference type="PANTHER" id="PTHR40078">
    <property type="entry name" value="INTEGRAL MEMBRANE PROTEIN-RELATED"/>
    <property type="match status" value="1"/>
</dbReference>
<evidence type="ECO:0000256" key="1">
    <source>
        <dbReference type="SAM" id="Phobius"/>
    </source>
</evidence>
<name>A0A9D2KBZ5_9BACT</name>